<keyword evidence="2 13" id="KW-0963">Cytoplasm</keyword>
<evidence type="ECO:0000259" key="14">
    <source>
        <dbReference type="Pfam" id="PF01113"/>
    </source>
</evidence>
<evidence type="ECO:0000313" key="16">
    <source>
        <dbReference type="EMBL" id="MCA9726734.1"/>
    </source>
</evidence>
<comment type="catalytic activity">
    <reaction evidence="11 13">
        <text>(S)-2,3,4,5-tetrahydrodipicolinate + NADP(+) + H2O = (2S,4S)-4-hydroxy-2,3,4,5-tetrahydrodipicolinate + NADPH + H(+)</text>
        <dbReference type="Rhea" id="RHEA:35331"/>
        <dbReference type="ChEBI" id="CHEBI:15377"/>
        <dbReference type="ChEBI" id="CHEBI:15378"/>
        <dbReference type="ChEBI" id="CHEBI:16845"/>
        <dbReference type="ChEBI" id="CHEBI:57783"/>
        <dbReference type="ChEBI" id="CHEBI:58349"/>
        <dbReference type="ChEBI" id="CHEBI:67139"/>
        <dbReference type="EC" id="1.17.1.8"/>
    </reaction>
</comment>
<reference evidence="16" key="1">
    <citation type="submission" date="2020-04" db="EMBL/GenBank/DDBJ databases">
        <authorList>
            <person name="Zhang T."/>
        </authorList>
    </citation>
    <scope>NUCLEOTIDE SEQUENCE</scope>
    <source>
        <strain evidence="16">HKST-UBA01</strain>
    </source>
</reference>
<feature type="active site" description="Proton donor/acceptor" evidence="13">
    <location>
        <position position="144"/>
    </location>
</feature>
<keyword evidence="4 13" id="KW-0521">NADP</keyword>
<dbReference type="GO" id="GO:0051287">
    <property type="term" value="F:NAD binding"/>
    <property type="evidence" value="ECO:0007669"/>
    <property type="project" value="UniProtKB-UniRule"/>
</dbReference>
<dbReference type="HAMAP" id="MF_00102">
    <property type="entry name" value="DapB"/>
    <property type="match status" value="1"/>
</dbReference>
<gene>
    <name evidence="13 16" type="primary">dapB</name>
    <name evidence="16" type="ORF">KC729_03560</name>
</gene>
<evidence type="ECO:0000256" key="7">
    <source>
        <dbReference type="ARBA" id="ARBA00023027"/>
    </source>
</evidence>
<comment type="similarity">
    <text evidence="1 13">Belongs to the DapB family.</text>
</comment>
<keyword evidence="8 13" id="KW-0457">Lysine biosynthesis</keyword>
<dbReference type="Gene3D" id="3.30.360.10">
    <property type="entry name" value="Dihydrodipicolinate Reductase, domain 2"/>
    <property type="match status" value="1"/>
</dbReference>
<evidence type="ECO:0000256" key="10">
    <source>
        <dbReference type="ARBA" id="ARBA00038983"/>
    </source>
</evidence>
<evidence type="ECO:0000256" key="8">
    <source>
        <dbReference type="ARBA" id="ARBA00023154"/>
    </source>
</evidence>
<dbReference type="Proteomes" id="UP000697710">
    <property type="component" value="Unassembled WGS sequence"/>
</dbReference>
<comment type="subcellular location">
    <subcellularLocation>
        <location evidence="13">Cytoplasm</location>
    </subcellularLocation>
</comment>
<dbReference type="NCBIfam" id="TIGR00036">
    <property type="entry name" value="dapB"/>
    <property type="match status" value="1"/>
</dbReference>
<accession>A0A956RPI6</accession>
<evidence type="ECO:0000256" key="6">
    <source>
        <dbReference type="ARBA" id="ARBA00023002"/>
    </source>
</evidence>
<sequence>MTAPDAGDTEGRSGVLRVGVIGGDGRMGGVLRGLLAEDPRRTCARSFERGDGIDAAGIDVFVEFTDAAAVPTLAQTLRALGRPWVSGTTGLGEAGRQALREAAEHIAVLWSPNMSLGVAVLTRLLGEAARLLPPEWEMELFETHHTAKRDAPSGTALALAEGWTGIRTGELRHGRHGATGPRPQGEVGVHALRLPDVVGEHTIRLGGPKEMLELGHRAFDRAAFAQGALAAASWLSQRKAGLYTMSDWAEDRLRSRGSEA</sequence>
<evidence type="ECO:0000256" key="3">
    <source>
        <dbReference type="ARBA" id="ARBA00022605"/>
    </source>
</evidence>
<evidence type="ECO:0000256" key="4">
    <source>
        <dbReference type="ARBA" id="ARBA00022857"/>
    </source>
</evidence>
<organism evidence="16 17">
    <name type="scientific">Eiseniibacteriota bacterium</name>
    <dbReference type="NCBI Taxonomy" id="2212470"/>
    <lineage>
        <taxon>Bacteria</taxon>
        <taxon>Candidatus Eiseniibacteriota</taxon>
    </lineage>
</organism>
<dbReference type="SUPFAM" id="SSF51735">
    <property type="entry name" value="NAD(P)-binding Rossmann-fold domains"/>
    <property type="match status" value="1"/>
</dbReference>
<dbReference type="GO" id="GO:0019877">
    <property type="term" value="P:diaminopimelate biosynthetic process"/>
    <property type="evidence" value="ECO:0007669"/>
    <property type="project" value="UniProtKB-UniRule"/>
</dbReference>
<keyword evidence="7 13" id="KW-0520">NAD</keyword>
<dbReference type="EMBL" id="JAGQHR010000061">
    <property type="protein sequence ID" value="MCA9726734.1"/>
    <property type="molecule type" value="Genomic_DNA"/>
</dbReference>
<dbReference type="InterPro" id="IPR036291">
    <property type="entry name" value="NAD(P)-bd_dom_sf"/>
</dbReference>
<feature type="binding site" evidence="13">
    <location>
        <begin position="87"/>
        <end position="89"/>
    </location>
    <ligand>
        <name>NAD(+)</name>
        <dbReference type="ChEBI" id="CHEBI:57540"/>
    </ligand>
</feature>
<dbReference type="InterPro" id="IPR022663">
    <property type="entry name" value="DapB_C"/>
</dbReference>
<comment type="caution">
    <text evidence="16">The sequence shown here is derived from an EMBL/GenBank/DDBJ whole genome shotgun (WGS) entry which is preliminary data.</text>
</comment>
<evidence type="ECO:0000256" key="1">
    <source>
        <dbReference type="ARBA" id="ARBA00006642"/>
    </source>
</evidence>
<dbReference type="Pfam" id="PF01113">
    <property type="entry name" value="DapB_N"/>
    <property type="match status" value="1"/>
</dbReference>
<dbReference type="GO" id="GO:0050661">
    <property type="term" value="F:NADP binding"/>
    <property type="evidence" value="ECO:0007669"/>
    <property type="project" value="UniProtKB-UniRule"/>
</dbReference>
<dbReference type="EC" id="1.17.1.8" evidence="10 13"/>
<comment type="pathway">
    <text evidence="9 13">Amino-acid biosynthesis; L-lysine biosynthesis via DAP pathway; (S)-tetrahydrodipicolinate from L-aspartate: step 4/4.</text>
</comment>
<dbReference type="InterPro" id="IPR023940">
    <property type="entry name" value="DHDPR_bac"/>
</dbReference>
<evidence type="ECO:0000256" key="12">
    <source>
        <dbReference type="ARBA" id="ARBA00049396"/>
    </source>
</evidence>
<comment type="caution">
    <text evidence="13">Lacks conserved residue(s) required for the propagation of feature annotation.</text>
</comment>
<dbReference type="Pfam" id="PF05173">
    <property type="entry name" value="DapB_C"/>
    <property type="match status" value="1"/>
</dbReference>
<comment type="caution">
    <text evidence="13">Was originally thought to be a dihydrodipicolinate reductase (DHDPR), catalyzing the conversion of dihydrodipicolinate to tetrahydrodipicolinate. However, it was shown in E.coli that the substrate of the enzymatic reaction is not dihydrodipicolinate (DHDP) but in fact (2S,4S)-4-hydroxy-2,3,4,5-tetrahydrodipicolinic acid (HTPA), the product released by the DapA-catalyzed reaction.</text>
</comment>
<dbReference type="SUPFAM" id="SSF55347">
    <property type="entry name" value="Glyceraldehyde-3-phosphate dehydrogenase-like, C-terminal domain"/>
    <property type="match status" value="1"/>
</dbReference>
<proteinExistence type="inferred from homology"/>
<dbReference type="InterPro" id="IPR000846">
    <property type="entry name" value="DapB_N"/>
</dbReference>
<keyword evidence="6 13" id="KW-0560">Oxidoreductase</keyword>
<keyword evidence="3 13" id="KW-0028">Amino-acid biosynthesis</keyword>
<feature type="binding site" evidence="13">
    <location>
        <position position="145"/>
    </location>
    <ligand>
        <name>(S)-2,3,4,5-tetrahydrodipicolinate</name>
        <dbReference type="ChEBI" id="CHEBI:16845"/>
    </ligand>
</feature>
<evidence type="ECO:0000256" key="13">
    <source>
        <dbReference type="HAMAP-Rule" id="MF_00102"/>
    </source>
</evidence>
<comment type="function">
    <text evidence="13">Catalyzes the conversion of 4-hydroxy-tetrahydrodipicolinate (HTPA) to tetrahydrodipicolinate.</text>
</comment>
<feature type="binding site" evidence="13">
    <location>
        <position position="49"/>
    </location>
    <ligand>
        <name>NADP(+)</name>
        <dbReference type="ChEBI" id="CHEBI:58349"/>
    </ligand>
</feature>
<dbReference type="AlphaFoldDB" id="A0A956RPI6"/>
<dbReference type="GO" id="GO:0009089">
    <property type="term" value="P:lysine biosynthetic process via diaminopimelate"/>
    <property type="evidence" value="ECO:0007669"/>
    <property type="project" value="UniProtKB-UniRule"/>
</dbReference>
<comment type="subunit">
    <text evidence="13">Homotetramer.</text>
</comment>
<dbReference type="GO" id="GO:0005829">
    <property type="term" value="C:cytosol"/>
    <property type="evidence" value="ECO:0007669"/>
    <property type="project" value="TreeGrafter"/>
</dbReference>
<dbReference type="PANTHER" id="PTHR20836">
    <property type="entry name" value="DIHYDRODIPICOLINATE REDUCTASE"/>
    <property type="match status" value="1"/>
</dbReference>
<dbReference type="GO" id="GO:0016726">
    <property type="term" value="F:oxidoreductase activity, acting on CH or CH2 groups, NAD or NADP as acceptor"/>
    <property type="evidence" value="ECO:0007669"/>
    <property type="project" value="UniProtKB-UniRule"/>
</dbReference>
<feature type="domain" description="Dihydrodipicolinate reductase N-terminal" evidence="14">
    <location>
        <begin position="17"/>
        <end position="114"/>
    </location>
</feature>
<feature type="binding site" evidence="13">
    <location>
        <begin position="154"/>
        <end position="155"/>
    </location>
    <ligand>
        <name>(S)-2,3,4,5-tetrahydrodipicolinate</name>
        <dbReference type="ChEBI" id="CHEBI:16845"/>
    </ligand>
</feature>
<evidence type="ECO:0000256" key="9">
    <source>
        <dbReference type="ARBA" id="ARBA00037922"/>
    </source>
</evidence>
<name>A0A956RPI6_UNCEI</name>
<dbReference type="GO" id="GO:0008839">
    <property type="term" value="F:4-hydroxy-tetrahydrodipicolinate reductase"/>
    <property type="evidence" value="ECO:0007669"/>
    <property type="project" value="UniProtKB-UniRule"/>
</dbReference>
<evidence type="ECO:0000259" key="15">
    <source>
        <dbReference type="Pfam" id="PF05173"/>
    </source>
</evidence>
<evidence type="ECO:0000256" key="2">
    <source>
        <dbReference type="ARBA" id="ARBA00022490"/>
    </source>
</evidence>
<evidence type="ECO:0000256" key="11">
    <source>
        <dbReference type="ARBA" id="ARBA00049080"/>
    </source>
</evidence>
<feature type="active site" description="Proton donor" evidence="13">
    <location>
        <position position="148"/>
    </location>
</feature>
<dbReference type="PANTHER" id="PTHR20836:SF0">
    <property type="entry name" value="4-HYDROXY-TETRAHYDRODIPICOLINATE REDUCTASE 1, CHLOROPLASTIC-RELATED"/>
    <property type="match status" value="1"/>
</dbReference>
<feature type="binding site" evidence="13">
    <location>
        <begin position="111"/>
        <end position="114"/>
    </location>
    <ligand>
        <name>NAD(+)</name>
        <dbReference type="ChEBI" id="CHEBI:57540"/>
    </ligand>
</feature>
<evidence type="ECO:0000313" key="17">
    <source>
        <dbReference type="Proteomes" id="UP000697710"/>
    </source>
</evidence>
<feature type="domain" description="Dihydrodipicolinate reductase C-terminal" evidence="15">
    <location>
        <begin position="117"/>
        <end position="247"/>
    </location>
</feature>
<feature type="binding site" evidence="13">
    <location>
        <begin position="22"/>
        <end position="27"/>
    </location>
    <ligand>
        <name>NAD(+)</name>
        <dbReference type="ChEBI" id="CHEBI:57540"/>
    </ligand>
</feature>
<dbReference type="InterPro" id="IPR022664">
    <property type="entry name" value="DapB_N_CS"/>
</dbReference>
<dbReference type="Gene3D" id="3.40.50.720">
    <property type="entry name" value="NAD(P)-binding Rossmann-like Domain"/>
    <property type="match status" value="1"/>
</dbReference>
<comment type="catalytic activity">
    <reaction evidence="12 13">
        <text>(S)-2,3,4,5-tetrahydrodipicolinate + NAD(+) + H2O = (2S,4S)-4-hydroxy-2,3,4,5-tetrahydrodipicolinate + NADH + H(+)</text>
        <dbReference type="Rhea" id="RHEA:35323"/>
        <dbReference type="ChEBI" id="CHEBI:15377"/>
        <dbReference type="ChEBI" id="CHEBI:15378"/>
        <dbReference type="ChEBI" id="CHEBI:16845"/>
        <dbReference type="ChEBI" id="CHEBI:57540"/>
        <dbReference type="ChEBI" id="CHEBI:57945"/>
        <dbReference type="ChEBI" id="CHEBI:67139"/>
        <dbReference type="EC" id="1.17.1.8"/>
    </reaction>
</comment>
<evidence type="ECO:0000256" key="5">
    <source>
        <dbReference type="ARBA" id="ARBA00022915"/>
    </source>
</evidence>
<dbReference type="PROSITE" id="PS01298">
    <property type="entry name" value="DAPB"/>
    <property type="match status" value="1"/>
</dbReference>
<dbReference type="PIRSF" id="PIRSF000161">
    <property type="entry name" value="DHPR"/>
    <property type="match status" value="1"/>
</dbReference>
<keyword evidence="5 13" id="KW-0220">Diaminopimelate biosynthesis</keyword>
<reference evidence="16" key="2">
    <citation type="journal article" date="2021" name="Microbiome">
        <title>Successional dynamics and alternative stable states in a saline activated sludge microbial community over 9 years.</title>
        <authorList>
            <person name="Wang Y."/>
            <person name="Ye J."/>
            <person name="Ju F."/>
            <person name="Liu L."/>
            <person name="Boyd J.A."/>
            <person name="Deng Y."/>
            <person name="Parks D.H."/>
            <person name="Jiang X."/>
            <person name="Yin X."/>
            <person name="Woodcroft B.J."/>
            <person name="Tyson G.W."/>
            <person name="Hugenholtz P."/>
            <person name="Polz M.F."/>
            <person name="Zhang T."/>
        </authorList>
    </citation>
    <scope>NUCLEOTIDE SEQUENCE</scope>
    <source>
        <strain evidence="16">HKST-UBA01</strain>
    </source>
</reference>
<protein>
    <recommendedName>
        <fullName evidence="10 13">4-hydroxy-tetrahydrodipicolinate reductase</fullName>
        <shortName evidence="13">HTPA reductase</shortName>
        <ecNumber evidence="10 13">1.17.1.8</ecNumber>
    </recommendedName>
</protein>